<dbReference type="InterPro" id="IPR006204">
    <property type="entry name" value="GHMP_kinase_N_dom"/>
</dbReference>
<dbReference type="GO" id="GO:0008652">
    <property type="term" value="P:amino acid biosynthetic process"/>
    <property type="evidence" value="ECO:0007669"/>
    <property type="project" value="UniProtKB-KW"/>
</dbReference>
<dbReference type="Pfam" id="PF00288">
    <property type="entry name" value="GHMP_kinases_N"/>
    <property type="match status" value="1"/>
</dbReference>
<dbReference type="Proteomes" id="UP000028781">
    <property type="component" value="Chromosome"/>
</dbReference>
<evidence type="ECO:0000256" key="9">
    <source>
        <dbReference type="ARBA" id="ARBA00022741"/>
    </source>
</evidence>
<evidence type="ECO:0000259" key="15">
    <source>
        <dbReference type="Pfam" id="PF00288"/>
    </source>
</evidence>
<dbReference type="AlphaFoldDB" id="A0A076LIS7"/>
<comment type="pathway">
    <text evidence="2 14">Metabolic intermediate biosynthesis; chorismate biosynthesis; chorismate from D-erythrose 4-phosphate and phosphoenolpyruvate: step 5/7.</text>
</comment>
<dbReference type="SUPFAM" id="SSF55060">
    <property type="entry name" value="GHMP Kinase, C-terminal domain"/>
    <property type="match status" value="1"/>
</dbReference>
<dbReference type="GO" id="GO:0009073">
    <property type="term" value="P:aromatic amino acid family biosynthetic process"/>
    <property type="evidence" value="ECO:0007669"/>
    <property type="project" value="UniProtKB-KW"/>
</dbReference>
<comment type="similarity">
    <text evidence="3 14">Belongs to the GHMP kinase family. Archaeal shikimate kinase subfamily.</text>
</comment>
<dbReference type="STRING" id="1301915.JH146_0565"/>
<keyword evidence="10 14" id="KW-0418">Kinase</keyword>
<dbReference type="RefSeq" id="WP_048201606.1">
    <property type="nucleotide sequence ID" value="NZ_CP009149.1"/>
</dbReference>
<dbReference type="NCBIfam" id="TIGR01920">
    <property type="entry name" value="Shik_kin_archae"/>
    <property type="match status" value="1"/>
</dbReference>
<evidence type="ECO:0000259" key="16">
    <source>
        <dbReference type="Pfam" id="PF08544"/>
    </source>
</evidence>
<protein>
    <recommendedName>
        <fullName evidence="5 14">Shikimate kinase</fullName>
        <shortName evidence="14">SK</shortName>
        <ecNumber evidence="4 14">2.7.1.71</ecNumber>
    </recommendedName>
</protein>
<evidence type="ECO:0000256" key="8">
    <source>
        <dbReference type="ARBA" id="ARBA00022679"/>
    </source>
</evidence>
<accession>A0A076LIS7</accession>
<evidence type="ECO:0000256" key="2">
    <source>
        <dbReference type="ARBA" id="ARBA00004842"/>
    </source>
</evidence>
<proteinExistence type="inferred from homology"/>
<keyword evidence="18" id="KW-1185">Reference proteome</keyword>
<feature type="domain" description="GHMP kinase N-terminal" evidence="15">
    <location>
        <begin position="58"/>
        <end position="147"/>
    </location>
</feature>
<evidence type="ECO:0000256" key="5">
    <source>
        <dbReference type="ARBA" id="ARBA00013853"/>
    </source>
</evidence>
<evidence type="ECO:0000256" key="14">
    <source>
        <dbReference type="HAMAP-Rule" id="MF_00370"/>
    </source>
</evidence>
<dbReference type="KEGG" id="mjh:JH146_0565"/>
<keyword evidence="12 14" id="KW-0057">Aromatic amino acid biosynthesis</keyword>
<name>A0A076LIS7_9EURY</name>
<dbReference type="GO" id="GO:0005524">
    <property type="term" value="F:ATP binding"/>
    <property type="evidence" value="ECO:0007669"/>
    <property type="project" value="UniProtKB-UniRule"/>
</dbReference>
<dbReference type="Pfam" id="PF08544">
    <property type="entry name" value="GHMP_kinases_C"/>
    <property type="match status" value="1"/>
</dbReference>
<dbReference type="PANTHER" id="PTHR20861:SF3">
    <property type="entry name" value="SHIKIMATE KINASE"/>
    <property type="match status" value="1"/>
</dbReference>
<dbReference type="UniPathway" id="UPA00053">
    <property type="reaction ID" value="UER00088"/>
</dbReference>
<dbReference type="GO" id="GO:0005737">
    <property type="term" value="C:cytoplasm"/>
    <property type="evidence" value="ECO:0007669"/>
    <property type="project" value="UniProtKB-SubCell"/>
</dbReference>
<reference evidence="17 18" key="1">
    <citation type="journal article" date="2015" name="Int. J. Syst. Evol. Microbiol.">
        <title>M ethanocaldococcus bathoardescens sp. nov., a hyperthermophilic methanogen isolated from a volcanically active deep-sea hydrothermal vent.</title>
        <authorList>
            <person name="Stewart L.C."/>
            <person name="Jung J.H."/>
            <person name="Kim Y.T."/>
            <person name="Kwon S.W."/>
            <person name="Park C.S."/>
            <person name="Holden J.F."/>
        </authorList>
    </citation>
    <scope>NUCLEOTIDE SEQUENCE [LARGE SCALE GENOMIC DNA]</scope>
    <source>
        <strain evidence="17 18">JH146</strain>
    </source>
</reference>
<dbReference type="EMBL" id="CP009149">
    <property type="protein sequence ID" value="AIJ05414.1"/>
    <property type="molecule type" value="Genomic_DNA"/>
</dbReference>
<comment type="catalytic activity">
    <reaction evidence="13 14">
        <text>shikimate + ATP = 3-phosphoshikimate + ADP + H(+)</text>
        <dbReference type="Rhea" id="RHEA:13121"/>
        <dbReference type="ChEBI" id="CHEBI:15378"/>
        <dbReference type="ChEBI" id="CHEBI:30616"/>
        <dbReference type="ChEBI" id="CHEBI:36208"/>
        <dbReference type="ChEBI" id="CHEBI:145989"/>
        <dbReference type="ChEBI" id="CHEBI:456216"/>
        <dbReference type="EC" id="2.7.1.71"/>
    </reaction>
</comment>
<dbReference type="InterPro" id="IPR014721">
    <property type="entry name" value="Ribsml_uS5_D2-typ_fold_subgr"/>
</dbReference>
<dbReference type="InterPro" id="IPR020568">
    <property type="entry name" value="Ribosomal_Su5_D2-typ_SF"/>
</dbReference>
<dbReference type="SUPFAM" id="SSF54211">
    <property type="entry name" value="Ribosomal protein S5 domain 2-like"/>
    <property type="match status" value="1"/>
</dbReference>
<evidence type="ECO:0000256" key="13">
    <source>
        <dbReference type="ARBA" id="ARBA00048567"/>
    </source>
</evidence>
<keyword evidence="6 14" id="KW-0963">Cytoplasm</keyword>
<dbReference type="InterPro" id="IPR013750">
    <property type="entry name" value="GHMP_kinase_C_dom"/>
</dbReference>
<gene>
    <name evidence="14" type="primary">aroK</name>
    <name evidence="17" type="ORF">JH146_0565</name>
</gene>
<keyword evidence="9 14" id="KW-0547">Nucleotide-binding</keyword>
<dbReference type="EC" id="2.7.1.71" evidence="4 14"/>
<evidence type="ECO:0000256" key="12">
    <source>
        <dbReference type="ARBA" id="ARBA00023141"/>
    </source>
</evidence>
<evidence type="ECO:0000256" key="6">
    <source>
        <dbReference type="ARBA" id="ARBA00022490"/>
    </source>
</evidence>
<evidence type="ECO:0000256" key="3">
    <source>
        <dbReference type="ARBA" id="ARBA00010202"/>
    </source>
</evidence>
<dbReference type="InterPro" id="IPR010189">
    <property type="entry name" value="SK_arc"/>
</dbReference>
<dbReference type="PANTHER" id="PTHR20861">
    <property type="entry name" value="HOMOSERINE/4-DIPHOSPHOCYTIDYL-2-C-METHYL-D-ERYTHRITOL KINASE"/>
    <property type="match status" value="1"/>
</dbReference>
<dbReference type="Gene3D" id="3.30.70.890">
    <property type="entry name" value="GHMP kinase, C-terminal domain"/>
    <property type="match status" value="1"/>
</dbReference>
<dbReference type="GO" id="GO:0009423">
    <property type="term" value="P:chorismate biosynthetic process"/>
    <property type="evidence" value="ECO:0007669"/>
    <property type="project" value="UniProtKB-UniRule"/>
</dbReference>
<evidence type="ECO:0000256" key="1">
    <source>
        <dbReference type="ARBA" id="ARBA00004496"/>
    </source>
</evidence>
<comment type="subcellular location">
    <subcellularLocation>
        <location evidence="1 14">Cytoplasm</location>
    </subcellularLocation>
</comment>
<dbReference type="Gene3D" id="3.30.230.10">
    <property type="match status" value="1"/>
</dbReference>
<dbReference type="GO" id="GO:0004765">
    <property type="term" value="F:shikimate kinase activity"/>
    <property type="evidence" value="ECO:0007669"/>
    <property type="project" value="UniProtKB-UniRule"/>
</dbReference>
<evidence type="ECO:0000256" key="7">
    <source>
        <dbReference type="ARBA" id="ARBA00022605"/>
    </source>
</evidence>
<feature type="domain" description="GHMP kinase C-terminal" evidence="16">
    <location>
        <begin position="216"/>
        <end position="267"/>
    </location>
</feature>
<keyword evidence="11 14" id="KW-0067">ATP-binding</keyword>
<organism evidence="17 18">
    <name type="scientific">Methanocaldococcus bathoardescens</name>
    <dbReference type="NCBI Taxonomy" id="1301915"/>
    <lineage>
        <taxon>Archaea</taxon>
        <taxon>Methanobacteriati</taxon>
        <taxon>Methanobacteriota</taxon>
        <taxon>Methanomada group</taxon>
        <taxon>Methanococci</taxon>
        <taxon>Methanococcales</taxon>
        <taxon>Methanocaldococcaceae</taxon>
        <taxon>Methanocaldococcus</taxon>
    </lineage>
</organism>
<dbReference type="InterPro" id="IPR036554">
    <property type="entry name" value="GHMP_kinase_C_sf"/>
</dbReference>
<dbReference type="HOGENOM" id="CLU_073768_0_0_2"/>
<feature type="binding site" evidence="14">
    <location>
        <begin position="86"/>
        <end position="96"/>
    </location>
    <ligand>
        <name>ATP</name>
        <dbReference type="ChEBI" id="CHEBI:30616"/>
    </ligand>
</feature>
<dbReference type="HAMAP" id="MF_00370">
    <property type="entry name" value="Shik_kinase_arch"/>
    <property type="match status" value="1"/>
</dbReference>
<evidence type="ECO:0000256" key="11">
    <source>
        <dbReference type="ARBA" id="ARBA00022840"/>
    </source>
</evidence>
<dbReference type="OrthoDB" id="9602at2157"/>
<sequence>MEGRAYALASGTIINAIATGKGSAFGLNLKVYARVKLIDDGKNRIEGKVLDNPNIKPNLIVRCVKNTLDYFGLNYSAYVETKTEIPIKSGLSSSSATSNAVVLATLDALGEKIDDELILNLGIKSSFDEKLTVTGAYDDATASYYGGITITDNIERKILKRDKMIEDLNVLVLIPNLEKNVDVNRMKLIKDYVEIAFNEAINGNYFKALFLNGILYASALNFPTNIAIDALEAGAITAGLSGTGPSYIAIVEDENVEKVKEKLNRYGRVILTKPNNDGASIY</sequence>
<evidence type="ECO:0000313" key="17">
    <source>
        <dbReference type="EMBL" id="AIJ05414.1"/>
    </source>
</evidence>
<dbReference type="PIRSF" id="PIRSF005758">
    <property type="entry name" value="Shikimt_kin_arch"/>
    <property type="match status" value="1"/>
</dbReference>
<dbReference type="GeneID" id="24891165"/>
<evidence type="ECO:0000256" key="4">
    <source>
        <dbReference type="ARBA" id="ARBA00012154"/>
    </source>
</evidence>
<keyword evidence="7 14" id="KW-0028">Amino-acid biosynthesis</keyword>
<evidence type="ECO:0000313" key="18">
    <source>
        <dbReference type="Proteomes" id="UP000028781"/>
    </source>
</evidence>
<evidence type="ECO:0000256" key="10">
    <source>
        <dbReference type="ARBA" id="ARBA00022777"/>
    </source>
</evidence>
<keyword evidence="8 14" id="KW-0808">Transferase</keyword>